<dbReference type="InterPro" id="IPR011990">
    <property type="entry name" value="TPR-like_helical_dom_sf"/>
</dbReference>
<sequence>MKNYRSYKRVDPVYFSGEIFFPVGLLFVAALISYFLLYFLGLGFAVFFNAAIAWCGYFYFYYYGRSSASISLEFVFGVIMITALLLFVDYGVYALVTYQKTGTFNGLYFSIWLAVLLGTPLVYYTHYFGSNHYAQVNLASTYFKATFSVFHDRELLMHIDSIAFVNSSKHVISDIKLENNICFYSEEELSEMETQSKYYHLNQSAFSGLIHIPFDADRFQMSWFSIIEDRYYKIDVPFPMEKLELEEEKYPLDEPKNIRGKKSKRIYLHIYQKGGFKLYNDDMVLLDFEANNETEITEEQKQEKIISNRRCHRFYDNEERFSQLIKRIKNSNDIQERFELKDKLVVWNLEFEGLDKRNYLEINDNYFKYYKIEKEAIAEAALRHLPRKIIFVHRGSYLRTWMRVHIDVQKLNQKIEEVLAAGSQNQVLFSLDFKDAAVKDLIFTVIGNDKKIVFTGWEIEIDEYRKKEIDDEHLEQKEDETKRALLKEGWDFVFAKNYEKAQKTCNAILLIDPQYASAYFLETRILWYTKGFEASFKKRKYYFTKTQHEPPVNALIYNNYGCILDRELRYEESLPYFEKAIEINPKEPIFVCNLGEMYYKLKQPEKALKEARKAKMMGYQSAMLTEIITNKGKIDSDKSVIN</sequence>
<comment type="caution">
    <text evidence="3">The sequence shown here is derived from an EMBL/GenBank/DDBJ whole genome shotgun (WGS) entry which is preliminary data.</text>
</comment>
<feature type="repeat" description="TPR" evidence="1">
    <location>
        <begin position="554"/>
        <end position="587"/>
    </location>
</feature>
<dbReference type="PROSITE" id="PS50005">
    <property type="entry name" value="TPR"/>
    <property type="match status" value="1"/>
</dbReference>
<dbReference type="Gene3D" id="1.25.40.10">
    <property type="entry name" value="Tetratricopeptide repeat domain"/>
    <property type="match status" value="1"/>
</dbReference>
<proteinExistence type="predicted"/>
<dbReference type="EMBL" id="CAIJDE010000043">
    <property type="protein sequence ID" value="CAC9974750.1"/>
    <property type="molecule type" value="Genomic_DNA"/>
</dbReference>
<keyword evidence="2" id="KW-0812">Transmembrane</keyword>
<keyword evidence="1" id="KW-0802">TPR repeat</keyword>
<dbReference type="InterPro" id="IPR019734">
    <property type="entry name" value="TPR_rpt"/>
</dbReference>
<keyword evidence="2" id="KW-1133">Transmembrane helix</keyword>
<gene>
    <name evidence="3" type="ORF">FLAPXU55_02447</name>
</gene>
<evidence type="ECO:0008006" key="5">
    <source>
        <dbReference type="Google" id="ProtNLM"/>
    </source>
</evidence>
<evidence type="ECO:0000313" key="3">
    <source>
        <dbReference type="EMBL" id="CAC9974750.1"/>
    </source>
</evidence>
<keyword evidence="2" id="KW-0472">Membrane</keyword>
<keyword evidence="4" id="KW-1185">Reference proteome</keyword>
<name>A0A9N8J1V3_9FLAO</name>
<reference evidence="3 4" key="1">
    <citation type="submission" date="2020-06" db="EMBL/GenBank/DDBJ databases">
        <authorList>
            <person name="Criscuolo A."/>
        </authorList>
    </citation>
    <scope>NUCLEOTIDE SEQUENCE [LARGE SCALE GENOMIC DNA]</scope>
    <source>
        <strain evidence="3">PXU-55</strain>
    </source>
</reference>
<protein>
    <recommendedName>
        <fullName evidence="5">Tetratricopeptide repeat protein</fullName>
    </recommendedName>
</protein>
<dbReference type="Pfam" id="PF13431">
    <property type="entry name" value="TPR_17"/>
    <property type="match status" value="1"/>
</dbReference>
<feature type="transmembrane region" description="Helical" evidence="2">
    <location>
        <begin position="42"/>
        <end position="62"/>
    </location>
</feature>
<evidence type="ECO:0000313" key="4">
    <source>
        <dbReference type="Proteomes" id="UP000533639"/>
    </source>
</evidence>
<dbReference type="RefSeq" id="WP_180857894.1">
    <property type="nucleotide sequence ID" value="NZ_CAIJDE010000043.1"/>
</dbReference>
<evidence type="ECO:0000256" key="2">
    <source>
        <dbReference type="SAM" id="Phobius"/>
    </source>
</evidence>
<feature type="transmembrane region" description="Helical" evidence="2">
    <location>
        <begin position="12"/>
        <end position="36"/>
    </location>
</feature>
<feature type="transmembrane region" description="Helical" evidence="2">
    <location>
        <begin position="107"/>
        <end position="125"/>
    </location>
</feature>
<organism evidence="3 4">
    <name type="scientific">Flavobacterium panici</name>
    <dbReference type="NCBI Taxonomy" id="2654843"/>
    <lineage>
        <taxon>Bacteria</taxon>
        <taxon>Pseudomonadati</taxon>
        <taxon>Bacteroidota</taxon>
        <taxon>Flavobacteriia</taxon>
        <taxon>Flavobacteriales</taxon>
        <taxon>Flavobacteriaceae</taxon>
        <taxon>Flavobacterium</taxon>
    </lineage>
</organism>
<dbReference type="SMART" id="SM00028">
    <property type="entry name" value="TPR"/>
    <property type="match status" value="3"/>
</dbReference>
<feature type="transmembrane region" description="Helical" evidence="2">
    <location>
        <begin position="74"/>
        <end position="95"/>
    </location>
</feature>
<dbReference type="AlphaFoldDB" id="A0A9N8J1V3"/>
<dbReference type="SUPFAM" id="SSF81901">
    <property type="entry name" value="HCP-like"/>
    <property type="match status" value="1"/>
</dbReference>
<evidence type="ECO:0000256" key="1">
    <source>
        <dbReference type="PROSITE-ProRule" id="PRU00339"/>
    </source>
</evidence>
<dbReference type="Proteomes" id="UP000533639">
    <property type="component" value="Unassembled WGS sequence"/>
</dbReference>
<accession>A0A9N8J1V3</accession>